<keyword evidence="3" id="KW-1185">Reference proteome</keyword>
<feature type="domain" description="Metallo-beta-lactamase" evidence="1">
    <location>
        <begin position="108"/>
        <end position="302"/>
    </location>
</feature>
<dbReference type="PANTHER" id="PTHR15032">
    <property type="entry name" value="N-ACYL-PHOSPHATIDYLETHANOLAMINE-HYDROLYZING PHOSPHOLIPASE D"/>
    <property type="match status" value="1"/>
</dbReference>
<dbReference type="InterPro" id="IPR001279">
    <property type="entry name" value="Metallo-B-lactamas"/>
</dbReference>
<dbReference type="PANTHER" id="PTHR15032:SF4">
    <property type="entry name" value="N-ACYL-PHOSPHATIDYLETHANOLAMINE-HYDROLYZING PHOSPHOLIPASE D"/>
    <property type="match status" value="1"/>
</dbReference>
<evidence type="ECO:0000313" key="3">
    <source>
        <dbReference type="Proteomes" id="UP000308901"/>
    </source>
</evidence>
<dbReference type="PROSITE" id="PS51257">
    <property type="entry name" value="PROKAR_LIPOPROTEIN"/>
    <property type="match status" value="1"/>
</dbReference>
<dbReference type="InterPro" id="IPR024884">
    <property type="entry name" value="NAPE-PLD"/>
</dbReference>
<dbReference type="AlphaFoldDB" id="A0A5R8Y282"/>
<proteinExistence type="predicted"/>
<organism evidence="2 3">
    <name type="scientific">Arcobacter arenosus</name>
    <dbReference type="NCBI Taxonomy" id="2576037"/>
    <lineage>
        <taxon>Bacteria</taxon>
        <taxon>Pseudomonadati</taxon>
        <taxon>Campylobacterota</taxon>
        <taxon>Epsilonproteobacteria</taxon>
        <taxon>Campylobacterales</taxon>
        <taxon>Arcobacteraceae</taxon>
        <taxon>Arcobacter</taxon>
    </lineage>
</organism>
<dbReference type="Proteomes" id="UP000308901">
    <property type="component" value="Unassembled WGS sequence"/>
</dbReference>
<dbReference type="InterPro" id="IPR036866">
    <property type="entry name" value="RibonucZ/Hydroxyglut_hydro"/>
</dbReference>
<dbReference type="Gene3D" id="3.60.15.10">
    <property type="entry name" value="Ribonuclease Z/Hydroxyacylglutathione hydrolase-like"/>
    <property type="match status" value="1"/>
</dbReference>
<dbReference type="SUPFAM" id="SSF56281">
    <property type="entry name" value="Metallo-hydrolase/oxidoreductase"/>
    <property type="match status" value="1"/>
</dbReference>
<gene>
    <name evidence="2" type="ORF">FDK22_05845</name>
</gene>
<dbReference type="OrthoDB" id="9805728at2"/>
<accession>A0A5R8Y282</accession>
<sequence>MRFLLIVLCTGVIMAGCCSQKNLDSQYENLEHYQNGKFKNTQIEYKSDFSSFLSNVWKFITNDSKNKIPKENTIPVNKLTKENILNMPNNSMIRIIHSTLLFKLDNKYILTDPVFSEKITPFPFVAPKRFHELPITIEELPFIDIIIISHNHYDHLDEPSIKKLKDKVGNFYTTLGIKKQLIDFGVDTMKICELDWWQSCTNKTIKITATPAQHFSGRGLFDRNDTLWASWVIKSKDTNIFFSADTGYFEGFKKIAEKYGPFDMAFLEAGAYNESWKEIHMMPKETIQAFKDLNANILFPIHNSSFKLSMHPWNEPLEIINKLAKKDDIKVSHPKMGEIIPLLEYKKTDIWWE</sequence>
<dbReference type="RefSeq" id="WP_138151975.1">
    <property type="nucleotide sequence ID" value="NZ_VANU01000002.1"/>
</dbReference>
<reference evidence="2 3" key="1">
    <citation type="submission" date="2019-05" db="EMBL/GenBank/DDBJ databases">
        <title>Arcobacter sp. nov., isolated from sea sediment.</title>
        <authorList>
            <person name="Kim W."/>
        </authorList>
    </citation>
    <scope>NUCLEOTIDE SEQUENCE [LARGE SCALE GENOMIC DNA]</scope>
    <source>
        <strain evidence="2 3">CAU 1517</strain>
    </source>
</reference>
<evidence type="ECO:0000259" key="1">
    <source>
        <dbReference type="Pfam" id="PF12706"/>
    </source>
</evidence>
<protein>
    <recommendedName>
        <fullName evidence="1">Metallo-beta-lactamase domain-containing protein</fullName>
    </recommendedName>
</protein>
<dbReference type="GO" id="GO:0070290">
    <property type="term" value="F:N-acylphosphatidylethanolamine-specific phospholipase D activity"/>
    <property type="evidence" value="ECO:0007669"/>
    <property type="project" value="InterPro"/>
</dbReference>
<name>A0A5R8Y282_9BACT</name>
<dbReference type="PIRSF" id="PIRSF038896">
    <property type="entry name" value="NAPE-PLD"/>
    <property type="match status" value="1"/>
</dbReference>
<dbReference type="GO" id="GO:0005737">
    <property type="term" value="C:cytoplasm"/>
    <property type="evidence" value="ECO:0007669"/>
    <property type="project" value="TreeGrafter"/>
</dbReference>
<comment type="caution">
    <text evidence="2">The sequence shown here is derived from an EMBL/GenBank/DDBJ whole genome shotgun (WGS) entry which is preliminary data.</text>
</comment>
<dbReference type="Pfam" id="PF12706">
    <property type="entry name" value="Lactamase_B_2"/>
    <property type="match status" value="1"/>
</dbReference>
<dbReference type="GO" id="GO:0008270">
    <property type="term" value="F:zinc ion binding"/>
    <property type="evidence" value="ECO:0007669"/>
    <property type="project" value="InterPro"/>
</dbReference>
<evidence type="ECO:0000313" key="2">
    <source>
        <dbReference type="EMBL" id="TLP39392.1"/>
    </source>
</evidence>
<dbReference type="EMBL" id="VANU01000002">
    <property type="protein sequence ID" value="TLP39392.1"/>
    <property type="molecule type" value="Genomic_DNA"/>
</dbReference>